<dbReference type="AlphaFoldDB" id="Q12U35"/>
<dbReference type="EMBL" id="CP000300">
    <property type="protein sequence ID" value="ABE53041.1"/>
    <property type="molecule type" value="Genomic_DNA"/>
</dbReference>
<evidence type="ECO:0000313" key="2">
    <source>
        <dbReference type="Proteomes" id="UP000001979"/>
    </source>
</evidence>
<name>Q12U35_METBU</name>
<reference evidence="2" key="1">
    <citation type="journal article" date="2009" name="ISME J.">
        <title>The genome sequence of the psychrophilic archaeon, Methanococcoides burtonii: the role of genome evolution in cold adaptation.</title>
        <authorList>
            <person name="Allen M.A."/>
            <person name="Lauro F.M."/>
            <person name="Williams T.J."/>
            <person name="Burg D."/>
            <person name="Siddiqui K.S."/>
            <person name="De Francisci D."/>
            <person name="Chong K.W."/>
            <person name="Pilak O."/>
            <person name="Chew H.H."/>
            <person name="De Maere M.Z."/>
            <person name="Ting L."/>
            <person name="Katrib M."/>
            <person name="Ng C."/>
            <person name="Sowers K.R."/>
            <person name="Galperin M.Y."/>
            <person name="Anderson I.J."/>
            <person name="Ivanova N."/>
            <person name="Dalin E."/>
            <person name="Martinez M."/>
            <person name="Lapidus A."/>
            <person name="Hauser L."/>
            <person name="Land M."/>
            <person name="Thomas T."/>
            <person name="Cavicchioli R."/>
        </authorList>
    </citation>
    <scope>NUCLEOTIDE SEQUENCE [LARGE SCALE GENOMIC DNA]</scope>
    <source>
        <strain evidence="2">DSM 6242 / NBRC 107633 / OCM 468 / ACE-M</strain>
    </source>
</reference>
<dbReference type="RefSeq" id="WP_011500177.1">
    <property type="nucleotide sequence ID" value="NC_007955.1"/>
</dbReference>
<dbReference type="STRING" id="259564.Mbur_2176"/>
<gene>
    <name evidence="1" type="ordered locus">Mbur_2176</name>
</gene>
<dbReference type="GeneID" id="3997032"/>
<protein>
    <submittedName>
        <fullName evidence="1">Uncharacterized protein</fullName>
    </submittedName>
</protein>
<keyword evidence="2" id="KW-1185">Reference proteome</keyword>
<proteinExistence type="predicted"/>
<evidence type="ECO:0000313" key="1">
    <source>
        <dbReference type="EMBL" id="ABE53041.1"/>
    </source>
</evidence>
<dbReference type="Proteomes" id="UP000001979">
    <property type="component" value="Chromosome"/>
</dbReference>
<organism evidence="1 2">
    <name type="scientific">Methanococcoides burtonii (strain DSM 6242 / NBRC 107633 / OCM 468 / ACE-M)</name>
    <dbReference type="NCBI Taxonomy" id="259564"/>
    <lineage>
        <taxon>Archaea</taxon>
        <taxon>Methanobacteriati</taxon>
        <taxon>Methanobacteriota</taxon>
        <taxon>Stenosarchaea group</taxon>
        <taxon>Methanomicrobia</taxon>
        <taxon>Methanosarcinales</taxon>
        <taxon>Methanosarcinaceae</taxon>
        <taxon>Methanococcoides</taxon>
    </lineage>
</organism>
<accession>Q12U35</accession>
<dbReference type="KEGG" id="mbu:Mbur_2176"/>
<dbReference type="HOGENOM" id="CLU_2392864_0_0_2"/>
<sequence length="93" mass="10828">MAADSGKAWELSHQLAGKRKTIEFSKPVYVDERDDTDLLRKMIIDIPYAKWKKMGFSKGTLHYMKQKAKSVSRLLSMLMFGRDWRVGNVNYNV</sequence>